<dbReference type="Gene3D" id="3.50.80.10">
    <property type="entry name" value="D-tyrosyl-tRNA(Tyr) deacylase"/>
    <property type="match status" value="1"/>
</dbReference>
<dbReference type="InterPro" id="IPR003732">
    <property type="entry name" value="Daa-tRNA_deacyls_DTD"/>
</dbReference>
<gene>
    <name evidence="6" type="ORF">FisN_2Lh368</name>
</gene>
<dbReference type="FunFam" id="3.50.80.10:FF:000001">
    <property type="entry name" value="D-aminoacyl-tRNA deacylase"/>
    <property type="match status" value="1"/>
</dbReference>
<protein>
    <recommendedName>
        <fullName evidence="2 5">D-aminoacyl-tRNA deacylase</fullName>
        <ecNumber evidence="2 5">3.1.1.96</ecNumber>
    </recommendedName>
</protein>
<dbReference type="EC" id="3.1.1.96" evidence="2 5"/>
<dbReference type="InParanoid" id="A0A1Z5JPT1"/>
<evidence type="ECO:0000256" key="1">
    <source>
        <dbReference type="ARBA" id="ARBA00009673"/>
    </source>
</evidence>
<accession>A0A1Z5JPT1</accession>
<comment type="caution">
    <text evidence="6">The sequence shown here is derived from an EMBL/GenBank/DDBJ whole genome shotgun (WGS) entry which is preliminary data.</text>
</comment>
<comment type="catalytic activity">
    <reaction evidence="4">
        <text>a D-aminoacyl-tRNA + H2O = a tRNA + a D-alpha-amino acid + H(+)</text>
        <dbReference type="Rhea" id="RHEA:13953"/>
        <dbReference type="Rhea" id="RHEA-COMP:10123"/>
        <dbReference type="Rhea" id="RHEA-COMP:10124"/>
        <dbReference type="ChEBI" id="CHEBI:15377"/>
        <dbReference type="ChEBI" id="CHEBI:15378"/>
        <dbReference type="ChEBI" id="CHEBI:59871"/>
        <dbReference type="ChEBI" id="CHEBI:78442"/>
        <dbReference type="ChEBI" id="CHEBI:79333"/>
        <dbReference type="EC" id="3.1.1.96"/>
    </reaction>
</comment>
<evidence type="ECO:0000256" key="4">
    <source>
        <dbReference type="ARBA" id="ARBA00048018"/>
    </source>
</evidence>
<keyword evidence="5" id="KW-0694">RNA-binding</keyword>
<evidence type="ECO:0000313" key="7">
    <source>
        <dbReference type="Proteomes" id="UP000198406"/>
    </source>
</evidence>
<evidence type="ECO:0000256" key="3">
    <source>
        <dbReference type="ARBA" id="ARBA00047676"/>
    </source>
</evidence>
<dbReference type="GO" id="GO:0051500">
    <property type="term" value="F:D-tyrosyl-tRNA(Tyr) deacylase activity"/>
    <property type="evidence" value="ECO:0007669"/>
    <property type="project" value="TreeGrafter"/>
</dbReference>
<keyword evidence="5" id="KW-0378">Hydrolase</keyword>
<dbReference type="AlphaFoldDB" id="A0A1Z5JPT1"/>
<comment type="catalytic activity">
    <reaction evidence="3">
        <text>glycyl-tRNA(Ala) + H2O = tRNA(Ala) + glycine + H(+)</text>
        <dbReference type="Rhea" id="RHEA:53744"/>
        <dbReference type="Rhea" id="RHEA-COMP:9657"/>
        <dbReference type="Rhea" id="RHEA-COMP:13640"/>
        <dbReference type="ChEBI" id="CHEBI:15377"/>
        <dbReference type="ChEBI" id="CHEBI:15378"/>
        <dbReference type="ChEBI" id="CHEBI:57305"/>
        <dbReference type="ChEBI" id="CHEBI:78442"/>
        <dbReference type="ChEBI" id="CHEBI:78522"/>
        <dbReference type="EC" id="3.1.1.96"/>
    </reaction>
</comment>
<comment type="similarity">
    <text evidence="1 5">Belongs to the DTD family.</text>
</comment>
<dbReference type="GO" id="GO:0106026">
    <property type="term" value="F:Gly-tRNA(Ala) deacylase activity"/>
    <property type="evidence" value="ECO:0007669"/>
    <property type="project" value="RHEA"/>
</dbReference>
<reference evidence="6 7" key="1">
    <citation type="journal article" date="2015" name="Plant Cell">
        <title>Oil accumulation by the oleaginous diatom Fistulifera solaris as revealed by the genome and transcriptome.</title>
        <authorList>
            <person name="Tanaka T."/>
            <person name="Maeda Y."/>
            <person name="Veluchamy A."/>
            <person name="Tanaka M."/>
            <person name="Abida H."/>
            <person name="Marechal E."/>
            <person name="Bowler C."/>
            <person name="Muto M."/>
            <person name="Sunaga Y."/>
            <person name="Tanaka M."/>
            <person name="Yoshino T."/>
            <person name="Taniguchi T."/>
            <person name="Fukuda Y."/>
            <person name="Nemoto M."/>
            <person name="Matsumoto M."/>
            <person name="Wong P.S."/>
            <person name="Aburatani S."/>
            <person name="Fujibuchi W."/>
        </authorList>
    </citation>
    <scope>NUCLEOTIDE SEQUENCE [LARGE SCALE GENOMIC DNA]</scope>
    <source>
        <strain evidence="6 7">JPCC DA0580</strain>
    </source>
</reference>
<dbReference type="InterPro" id="IPR023509">
    <property type="entry name" value="DTD-like_sf"/>
</dbReference>
<keyword evidence="7" id="KW-1185">Reference proteome</keyword>
<keyword evidence="5" id="KW-0820">tRNA-binding</keyword>
<dbReference type="PANTHER" id="PTHR10472">
    <property type="entry name" value="D-TYROSYL-TRNA TYR DEACYLASE"/>
    <property type="match status" value="1"/>
</dbReference>
<sequence>MRIVVQRVRSASVTLTDNQSIASAIGPGLLALVGLHQDDTLQDLEYCCKKLLGCKLWENESGGQWRHSVKQKSYDCLCVSQFTLYGTLSKKHQPDYKLAMKATQAEQLYQDFIDLLKREYSSEKIHNGVFGAMMNVSLVNDGPVTIVIDSRDVVQSNGKAENETEDDDCL</sequence>
<evidence type="ECO:0000256" key="2">
    <source>
        <dbReference type="ARBA" id="ARBA00013056"/>
    </source>
</evidence>
<name>A0A1Z5JPT1_FISSO</name>
<dbReference type="NCBIfam" id="TIGR00256">
    <property type="entry name" value="D-aminoacyl-tRNA deacylase"/>
    <property type="match status" value="1"/>
</dbReference>
<dbReference type="OrthoDB" id="275783at2759"/>
<dbReference type="FunCoup" id="A0A1Z5JPT1">
    <property type="interactions" value="261"/>
</dbReference>
<organism evidence="6 7">
    <name type="scientific">Fistulifera solaris</name>
    <name type="common">Oleaginous diatom</name>
    <dbReference type="NCBI Taxonomy" id="1519565"/>
    <lineage>
        <taxon>Eukaryota</taxon>
        <taxon>Sar</taxon>
        <taxon>Stramenopiles</taxon>
        <taxon>Ochrophyta</taxon>
        <taxon>Bacillariophyta</taxon>
        <taxon>Bacillariophyceae</taxon>
        <taxon>Bacillariophycidae</taxon>
        <taxon>Naviculales</taxon>
        <taxon>Naviculaceae</taxon>
        <taxon>Fistulifera</taxon>
    </lineage>
</organism>
<evidence type="ECO:0000313" key="6">
    <source>
        <dbReference type="EMBL" id="GAX15896.1"/>
    </source>
</evidence>
<dbReference type="Proteomes" id="UP000198406">
    <property type="component" value="Unassembled WGS sequence"/>
</dbReference>
<dbReference type="GO" id="GO:0000049">
    <property type="term" value="F:tRNA binding"/>
    <property type="evidence" value="ECO:0007669"/>
    <property type="project" value="UniProtKB-KW"/>
</dbReference>
<evidence type="ECO:0000256" key="5">
    <source>
        <dbReference type="RuleBase" id="RU003470"/>
    </source>
</evidence>
<dbReference type="EMBL" id="BDSP01000097">
    <property type="protein sequence ID" value="GAX15896.1"/>
    <property type="molecule type" value="Genomic_DNA"/>
</dbReference>
<proteinExistence type="inferred from homology"/>
<keyword evidence="5" id="KW-0963">Cytoplasm</keyword>
<comment type="subcellular location">
    <subcellularLocation>
        <location evidence="5">Cytoplasm</location>
    </subcellularLocation>
</comment>
<dbReference type="PANTHER" id="PTHR10472:SF5">
    <property type="entry name" value="D-AMINOACYL-TRNA DEACYLASE 1"/>
    <property type="match status" value="1"/>
</dbReference>
<dbReference type="GO" id="GO:0005737">
    <property type="term" value="C:cytoplasm"/>
    <property type="evidence" value="ECO:0007669"/>
    <property type="project" value="UniProtKB-SubCell"/>
</dbReference>
<dbReference type="SUPFAM" id="SSF69500">
    <property type="entry name" value="DTD-like"/>
    <property type="match status" value="1"/>
</dbReference>
<dbReference type="Pfam" id="PF02580">
    <property type="entry name" value="Tyr_Deacylase"/>
    <property type="match status" value="1"/>
</dbReference>